<evidence type="ECO:0000313" key="2">
    <source>
        <dbReference type="EMBL" id="KAK8987468.1"/>
    </source>
</evidence>
<gene>
    <name evidence="2" type="ORF">V6N11_027219</name>
</gene>
<comment type="caution">
    <text evidence="2">The sequence shown here is derived from an EMBL/GenBank/DDBJ whole genome shotgun (WGS) entry which is preliminary data.</text>
</comment>
<feature type="region of interest" description="Disordered" evidence="1">
    <location>
        <begin position="1"/>
        <end position="50"/>
    </location>
</feature>
<evidence type="ECO:0000313" key="3">
    <source>
        <dbReference type="Proteomes" id="UP001396334"/>
    </source>
</evidence>
<protein>
    <submittedName>
        <fullName evidence="2">Uncharacterized protein</fullName>
    </submittedName>
</protein>
<keyword evidence="3" id="KW-1185">Reference proteome</keyword>
<organism evidence="2 3">
    <name type="scientific">Hibiscus sabdariffa</name>
    <name type="common">roselle</name>
    <dbReference type="NCBI Taxonomy" id="183260"/>
    <lineage>
        <taxon>Eukaryota</taxon>
        <taxon>Viridiplantae</taxon>
        <taxon>Streptophyta</taxon>
        <taxon>Embryophyta</taxon>
        <taxon>Tracheophyta</taxon>
        <taxon>Spermatophyta</taxon>
        <taxon>Magnoliopsida</taxon>
        <taxon>eudicotyledons</taxon>
        <taxon>Gunneridae</taxon>
        <taxon>Pentapetalae</taxon>
        <taxon>rosids</taxon>
        <taxon>malvids</taxon>
        <taxon>Malvales</taxon>
        <taxon>Malvaceae</taxon>
        <taxon>Malvoideae</taxon>
        <taxon>Hibiscus</taxon>
    </lineage>
</organism>
<evidence type="ECO:0000256" key="1">
    <source>
        <dbReference type="SAM" id="MobiDB-lite"/>
    </source>
</evidence>
<proteinExistence type="predicted"/>
<dbReference type="Proteomes" id="UP001396334">
    <property type="component" value="Unassembled WGS sequence"/>
</dbReference>
<accession>A0ABR2PGR5</accession>
<name>A0ABR2PGR5_9ROSI</name>
<sequence>MAMASDHRITVTVEEPPTATSPLENISDSSMEDEAEISQPSDIDQPPKGNEDVLGVAILLAATAAPVSSPTSQGYRARPLLTLLLLSNSQTQTPRVVKMAWKPLPPFRFAAASVDVGARSSPMGLYASARSSPMAAPDNK</sequence>
<reference evidence="2 3" key="1">
    <citation type="journal article" date="2024" name="G3 (Bethesda)">
        <title>Genome assembly of Hibiscus sabdariffa L. provides insights into metabolisms of medicinal natural products.</title>
        <authorList>
            <person name="Kim T."/>
        </authorList>
    </citation>
    <scope>NUCLEOTIDE SEQUENCE [LARGE SCALE GENOMIC DNA]</scope>
    <source>
        <strain evidence="2">TK-2024</strain>
        <tissue evidence="2">Old leaves</tissue>
    </source>
</reference>
<dbReference type="EMBL" id="JBBPBN010000060">
    <property type="protein sequence ID" value="KAK8987468.1"/>
    <property type="molecule type" value="Genomic_DNA"/>
</dbReference>
<feature type="compositionally biased region" description="Polar residues" evidence="1">
    <location>
        <begin position="18"/>
        <end position="29"/>
    </location>
</feature>